<evidence type="ECO:0000256" key="5">
    <source>
        <dbReference type="ARBA" id="ARBA00016377"/>
    </source>
</evidence>
<evidence type="ECO:0000256" key="2">
    <source>
        <dbReference type="ARBA" id="ARBA00001946"/>
    </source>
</evidence>
<proteinExistence type="inferred from homology"/>
<sequence>MRNSKILSSELLVKSWGTLTEYKFQFSKISGELAEISREVYDRGNAAAVLLHNPDSDMVILVRQFRPPAMVNGSNPFLLEVCAGVLEGDDPETCARKEALEEAGVIVNDLRFVASAYGLPASVTEVLSLFIGTYDDSARRPGGGLPDEGEDIEVIELPFQTAFQMILSGEIIDMKTILLLQHLMLERMVAPTADSAKS</sequence>
<evidence type="ECO:0000256" key="9">
    <source>
        <dbReference type="PIRSR" id="PIRSR604385-2"/>
    </source>
</evidence>
<dbReference type="PANTHER" id="PTHR11839">
    <property type="entry name" value="UDP/ADP-SUGAR PYROPHOSPHATASE"/>
    <property type="match status" value="1"/>
</dbReference>
<comment type="similarity">
    <text evidence="3">Belongs to the Nudix hydrolase family. NudK subfamily.</text>
</comment>
<dbReference type="SUPFAM" id="SSF55811">
    <property type="entry name" value="Nudix"/>
    <property type="match status" value="1"/>
</dbReference>
<evidence type="ECO:0000256" key="1">
    <source>
        <dbReference type="ARBA" id="ARBA00000847"/>
    </source>
</evidence>
<evidence type="ECO:0000256" key="3">
    <source>
        <dbReference type="ARBA" id="ARBA00007275"/>
    </source>
</evidence>
<comment type="cofactor">
    <cofactor evidence="2 9">
        <name>Mg(2+)</name>
        <dbReference type="ChEBI" id="CHEBI:18420"/>
    </cofactor>
</comment>
<reference evidence="13" key="1">
    <citation type="submission" date="2015-07" db="EMBL/GenBank/DDBJ databases">
        <title>Whole genome sequence of an Ensifer adhaerens strain isolated from a cave pool in the Wind Cave National Park.</title>
        <authorList>
            <person name="Eng W.W.H."/>
            <person name="Gan H.M."/>
            <person name="Barton H.A."/>
            <person name="Savka M.A."/>
        </authorList>
    </citation>
    <scope>NUCLEOTIDE SEQUENCE [LARGE SCALE GENOMIC DNA]</scope>
    <source>
        <strain evidence="13">SD006</strain>
    </source>
</reference>
<keyword evidence="9" id="KW-0460">Magnesium</keyword>
<keyword evidence="6" id="KW-0378">Hydrolase</keyword>
<dbReference type="Pfam" id="PF00293">
    <property type="entry name" value="NUDIX"/>
    <property type="match status" value="1"/>
</dbReference>
<dbReference type="PATRIC" id="fig|106592.7.peg.5450"/>
<dbReference type="RefSeq" id="WP_063934178.1">
    <property type="nucleotide sequence ID" value="NZ_LGAP01000038.1"/>
</dbReference>
<dbReference type="EMBL" id="LGAP01000038">
    <property type="protein sequence ID" value="KOF13392.1"/>
    <property type="molecule type" value="Genomic_DNA"/>
</dbReference>
<evidence type="ECO:0000256" key="10">
    <source>
        <dbReference type="PIRSR" id="PIRSR604385-3"/>
    </source>
</evidence>
<dbReference type="PANTHER" id="PTHR11839:SF18">
    <property type="entry name" value="NUDIX HYDROLASE DOMAIN-CONTAINING PROTEIN"/>
    <property type="match status" value="1"/>
</dbReference>
<evidence type="ECO:0000256" key="7">
    <source>
        <dbReference type="ARBA" id="ARBA00032162"/>
    </source>
</evidence>
<dbReference type="AlphaFoldDB" id="A0A0L8BFG6"/>
<dbReference type="InterPro" id="IPR000086">
    <property type="entry name" value="NUDIX_hydrolase_dom"/>
</dbReference>
<dbReference type="Proteomes" id="UP000037425">
    <property type="component" value="Unassembled WGS sequence"/>
</dbReference>
<dbReference type="GO" id="GO:0019144">
    <property type="term" value="F:ADP-sugar diphosphatase activity"/>
    <property type="evidence" value="ECO:0007669"/>
    <property type="project" value="TreeGrafter"/>
</dbReference>
<evidence type="ECO:0000256" key="8">
    <source>
        <dbReference type="ARBA" id="ARBA00032272"/>
    </source>
</evidence>
<comment type="caution">
    <text evidence="12">The sequence shown here is derived from an EMBL/GenBank/DDBJ whole genome shotgun (WGS) entry which is preliminary data.</text>
</comment>
<feature type="domain" description="Nudix hydrolase" evidence="11">
    <location>
        <begin position="42"/>
        <end position="179"/>
    </location>
</feature>
<dbReference type="PROSITE" id="PS51462">
    <property type="entry name" value="NUDIX"/>
    <property type="match status" value="1"/>
</dbReference>
<dbReference type="InterPro" id="IPR015797">
    <property type="entry name" value="NUDIX_hydrolase-like_dom_sf"/>
</dbReference>
<dbReference type="OrthoDB" id="5292471at2"/>
<dbReference type="CDD" id="cd24157">
    <property type="entry name" value="NUDIX_GDPMK"/>
    <property type="match status" value="1"/>
</dbReference>
<feature type="binding site" evidence="9">
    <location>
        <position position="98"/>
    </location>
    <ligand>
        <name>Mg(2+)</name>
        <dbReference type="ChEBI" id="CHEBI:18420"/>
        <label>1</label>
    </ligand>
</feature>
<name>A0A0L8BFG6_ENSAD</name>
<dbReference type="GO" id="GO:0019693">
    <property type="term" value="P:ribose phosphate metabolic process"/>
    <property type="evidence" value="ECO:0007669"/>
    <property type="project" value="TreeGrafter"/>
</dbReference>
<dbReference type="InterPro" id="IPR004385">
    <property type="entry name" value="NDP_pyrophosphatase"/>
</dbReference>
<evidence type="ECO:0000256" key="4">
    <source>
        <dbReference type="ARBA" id="ARBA00011738"/>
    </source>
</evidence>
<dbReference type="Gene3D" id="3.90.79.10">
    <property type="entry name" value="Nucleoside Triphosphate Pyrophosphohydrolase"/>
    <property type="match status" value="1"/>
</dbReference>
<accession>A0A0L8BFG6</accession>
<feature type="binding site" evidence="9">
    <location>
        <position position="102"/>
    </location>
    <ligand>
        <name>Mg(2+)</name>
        <dbReference type="ChEBI" id="CHEBI:18420"/>
        <label>1</label>
    </ligand>
</feature>
<organism evidence="12 13">
    <name type="scientific">Ensifer adhaerens</name>
    <name type="common">Sinorhizobium morelense</name>
    <dbReference type="NCBI Taxonomy" id="106592"/>
    <lineage>
        <taxon>Bacteria</taxon>
        <taxon>Pseudomonadati</taxon>
        <taxon>Pseudomonadota</taxon>
        <taxon>Alphaproteobacteria</taxon>
        <taxon>Hyphomicrobiales</taxon>
        <taxon>Rhizobiaceae</taxon>
        <taxon>Sinorhizobium/Ensifer group</taxon>
        <taxon>Ensifer</taxon>
    </lineage>
</organism>
<evidence type="ECO:0000259" key="11">
    <source>
        <dbReference type="PROSITE" id="PS51462"/>
    </source>
</evidence>
<evidence type="ECO:0000256" key="6">
    <source>
        <dbReference type="ARBA" id="ARBA00022801"/>
    </source>
</evidence>
<feature type="binding site" evidence="9">
    <location>
        <position position="150"/>
    </location>
    <ligand>
        <name>Mg(2+)</name>
        <dbReference type="ChEBI" id="CHEBI:18420"/>
        <label>1</label>
    </ligand>
</feature>
<dbReference type="GO" id="GO:0046872">
    <property type="term" value="F:metal ion binding"/>
    <property type="evidence" value="ECO:0007669"/>
    <property type="project" value="UniProtKB-KW"/>
</dbReference>
<dbReference type="NCBIfam" id="TIGR00052">
    <property type="entry name" value="nudix-type nucleoside diphosphatase, YffH/AdpP family"/>
    <property type="match status" value="1"/>
</dbReference>
<dbReference type="GO" id="GO:0005829">
    <property type="term" value="C:cytosol"/>
    <property type="evidence" value="ECO:0007669"/>
    <property type="project" value="TreeGrafter"/>
</dbReference>
<dbReference type="GO" id="GO:0006753">
    <property type="term" value="P:nucleoside phosphate metabolic process"/>
    <property type="evidence" value="ECO:0007669"/>
    <property type="project" value="TreeGrafter"/>
</dbReference>
<protein>
    <recommendedName>
        <fullName evidence="5">GDP-mannose pyrophosphatase</fullName>
    </recommendedName>
    <alternativeName>
        <fullName evidence="7">GDP-mannose hydrolase</fullName>
    </alternativeName>
    <alternativeName>
        <fullName evidence="8">GDPMK</fullName>
    </alternativeName>
</protein>
<comment type="catalytic activity">
    <reaction evidence="1">
        <text>GDP-alpha-D-mannose + H2O = alpha-D-mannose 1-phosphate + GMP + 2 H(+)</text>
        <dbReference type="Rhea" id="RHEA:27978"/>
        <dbReference type="ChEBI" id="CHEBI:15377"/>
        <dbReference type="ChEBI" id="CHEBI:15378"/>
        <dbReference type="ChEBI" id="CHEBI:57527"/>
        <dbReference type="ChEBI" id="CHEBI:58115"/>
        <dbReference type="ChEBI" id="CHEBI:58409"/>
    </reaction>
</comment>
<evidence type="ECO:0000313" key="13">
    <source>
        <dbReference type="Proteomes" id="UP000037425"/>
    </source>
</evidence>
<keyword evidence="9" id="KW-0479">Metal-binding</keyword>
<evidence type="ECO:0000313" key="12">
    <source>
        <dbReference type="EMBL" id="KOF13392.1"/>
    </source>
</evidence>
<comment type="subunit">
    <text evidence="4">Homodimer.</text>
</comment>
<gene>
    <name evidence="12" type="ORF">AC244_31285</name>
</gene>
<feature type="short sequence motif" description="Nudix box" evidence="10">
    <location>
        <begin position="84"/>
        <end position="105"/>
    </location>
</feature>
<feature type="binding site" evidence="9">
    <location>
        <position position="83"/>
    </location>
    <ligand>
        <name>Mg(2+)</name>
        <dbReference type="ChEBI" id="CHEBI:18420"/>
        <label>1</label>
    </ligand>
</feature>